<dbReference type="EMBL" id="PYMJ01000003">
    <property type="protein sequence ID" value="PSU50450.1"/>
    <property type="molecule type" value="Genomic_DNA"/>
</dbReference>
<evidence type="ECO:0000313" key="4">
    <source>
        <dbReference type="EMBL" id="PSU50450.1"/>
    </source>
</evidence>
<dbReference type="AlphaFoldDB" id="A0A2T3JN41"/>
<evidence type="ECO:0000256" key="1">
    <source>
        <dbReference type="ARBA" id="ARBA00008791"/>
    </source>
</evidence>
<name>A0A2T3JN41_9GAMM</name>
<comment type="similarity">
    <text evidence="1 2">Belongs to the universal stress protein A family.</text>
</comment>
<feature type="domain" description="UspA" evidence="3">
    <location>
        <begin position="3"/>
        <end position="140"/>
    </location>
</feature>
<evidence type="ECO:0000259" key="3">
    <source>
        <dbReference type="Pfam" id="PF00582"/>
    </source>
</evidence>
<dbReference type="Proteomes" id="UP000240987">
    <property type="component" value="Unassembled WGS sequence"/>
</dbReference>
<evidence type="ECO:0000256" key="2">
    <source>
        <dbReference type="PIRNR" id="PIRNR006276"/>
    </source>
</evidence>
<protein>
    <recommendedName>
        <fullName evidence="2">Universal stress protein</fullName>
    </recommendedName>
</protein>
<keyword evidence="2" id="KW-0963">Cytoplasm</keyword>
<dbReference type="RefSeq" id="WP_107241486.1">
    <property type="nucleotide sequence ID" value="NZ_PYMJ01000003.1"/>
</dbReference>
<dbReference type="SUPFAM" id="SSF52402">
    <property type="entry name" value="Adenine nucleotide alpha hydrolases-like"/>
    <property type="match status" value="1"/>
</dbReference>
<dbReference type="Gene3D" id="3.40.50.620">
    <property type="entry name" value="HUPs"/>
    <property type="match status" value="1"/>
</dbReference>
<dbReference type="InterPro" id="IPR006016">
    <property type="entry name" value="UspA"/>
</dbReference>
<organism evidence="4 5">
    <name type="scientific">Photobacterium frigidiphilum</name>
    <dbReference type="NCBI Taxonomy" id="264736"/>
    <lineage>
        <taxon>Bacteria</taxon>
        <taxon>Pseudomonadati</taxon>
        <taxon>Pseudomonadota</taxon>
        <taxon>Gammaproteobacteria</taxon>
        <taxon>Vibrionales</taxon>
        <taxon>Vibrionaceae</taxon>
        <taxon>Photobacterium</taxon>
    </lineage>
</organism>
<dbReference type="InterPro" id="IPR014729">
    <property type="entry name" value="Rossmann-like_a/b/a_fold"/>
</dbReference>
<dbReference type="CDD" id="cd23657">
    <property type="entry name" value="USP-A-like"/>
    <property type="match status" value="1"/>
</dbReference>
<sequence>MHYKHVMLAVGLDMNASSLVYKAEEMAVTNGAKLSIIHVDRDIASFYDGILSVNLSEHEAAEHHNSVAMMRKLLDNLSTPIHKHLLYSGTIEDEIYRGVIENGVDLLVMGHHKSDMLNKILLSPTEPLVKTMPCDLLLLKP</sequence>
<proteinExistence type="inferred from homology"/>
<comment type="subcellular location">
    <subcellularLocation>
        <location evidence="2">Cytoplasm</location>
    </subcellularLocation>
</comment>
<dbReference type="InterPro" id="IPR006015">
    <property type="entry name" value="Universal_stress_UspA"/>
</dbReference>
<dbReference type="PIRSF" id="PIRSF006276">
    <property type="entry name" value="UspA"/>
    <property type="match status" value="1"/>
</dbReference>
<gene>
    <name evidence="4" type="ORF">C9J12_03745</name>
</gene>
<dbReference type="GO" id="GO:0005737">
    <property type="term" value="C:cytoplasm"/>
    <property type="evidence" value="ECO:0007669"/>
    <property type="project" value="UniProtKB-SubCell"/>
</dbReference>
<dbReference type="Pfam" id="PF00582">
    <property type="entry name" value="Usp"/>
    <property type="match status" value="1"/>
</dbReference>
<dbReference type="OrthoDB" id="9792500at2"/>
<accession>A0A2T3JN41</accession>
<evidence type="ECO:0000313" key="5">
    <source>
        <dbReference type="Proteomes" id="UP000240987"/>
    </source>
</evidence>
<comment type="caution">
    <text evidence="4">The sequence shown here is derived from an EMBL/GenBank/DDBJ whole genome shotgun (WGS) entry which is preliminary data.</text>
</comment>
<keyword evidence="5" id="KW-1185">Reference proteome</keyword>
<reference evidence="4 5" key="1">
    <citation type="submission" date="2018-01" db="EMBL/GenBank/DDBJ databases">
        <title>Whole genome sequencing of Histamine producing bacteria.</title>
        <authorList>
            <person name="Butler K."/>
        </authorList>
    </citation>
    <scope>NUCLEOTIDE SEQUENCE [LARGE SCALE GENOMIC DNA]</scope>
    <source>
        <strain evidence="4 5">JCM 12947</strain>
    </source>
</reference>